<dbReference type="Proteomes" id="UP001271792">
    <property type="component" value="Unassembled WGS sequence"/>
</dbReference>
<evidence type="ECO:0000313" key="2">
    <source>
        <dbReference type="Proteomes" id="UP001271792"/>
    </source>
</evidence>
<evidence type="ECO:0000313" key="1">
    <source>
        <dbReference type="EMBL" id="MDX8048031.1"/>
    </source>
</evidence>
<sequence>MAYRLLVLTAMDDLAVAPEAAKPGERETITVISPVSFPVVPGHMGLSFCSPRGRRREFRQYLVEDAVDAFWDLVEEKFGITR</sequence>
<dbReference type="RefSeq" id="WP_319982188.1">
    <property type="nucleotide sequence ID" value="NZ_JAXAVV010000001.1"/>
</dbReference>
<protein>
    <submittedName>
        <fullName evidence="1">Uncharacterized protein</fullName>
    </submittedName>
</protein>
<proteinExistence type="predicted"/>
<comment type="caution">
    <text evidence="1">The sequence shown here is derived from an EMBL/GenBank/DDBJ whole genome shotgun (WGS) entry which is preliminary data.</text>
</comment>
<keyword evidence="2" id="KW-1185">Reference proteome</keyword>
<name>A0ABU4TJD4_9PSEU</name>
<reference evidence="1 2" key="2">
    <citation type="submission" date="2023-11" db="EMBL/GenBank/DDBJ databases">
        <authorList>
            <person name="Lara A.C."/>
            <person name="Chronakova A."/>
        </authorList>
    </citation>
    <scope>NUCLEOTIDE SEQUENCE [LARGE SCALE GENOMIC DNA]</scope>
    <source>
        <strain evidence="1 2">BCCO 10_0798</strain>
    </source>
</reference>
<gene>
    <name evidence="1" type="ORF">SK571_01435</name>
</gene>
<dbReference type="EMBL" id="JAXAVV010000001">
    <property type="protein sequence ID" value="MDX8048031.1"/>
    <property type="molecule type" value="Genomic_DNA"/>
</dbReference>
<accession>A0ABU4TJD4</accession>
<reference evidence="1 2" key="1">
    <citation type="submission" date="2023-11" db="EMBL/GenBank/DDBJ databases">
        <title>Lentzea sokolovensis, sp. nov., Lentzea kristufkii, sp. nov., and Lentzea miocenensis, sp. nov., rare actinobacteria from Sokolov Coal Basin, Miocene lacustrine sediment, Czech Republic.</title>
        <authorList>
            <person name="Lara A."/>
            <person name="Kotroba L."/>
            <person name="Nouioui I."/>
            <person name="Neumann-Schaal M."/>
            <person name="Mast Y."/>
            <person name="Chronakova A."/>
        </authorList>
    </citation>
    <scope>NUCLEOTIDE SEQUENCE [LARGE SCALE GENOMIC DNA]</scope>
    <source>
        <strain evidence="1 2">BCCO 10_0798</strain>
    </source>
</reference>
<organism evidence="1 2">
    <name type="scientific">Lentzea kristufekii</name>
    <dbReference type="NCBI Taxonomy" id="3095430"/>
    <lineage>
        <taxon>Bacteria</taxon>
        <taxon>Bacillati</taxon>
        <taxon>Actinomycetota</taxon>
        <taxon>Actinomycetes</taxon>
        <taxon>Pseudonocardiales</taxon>
        <taxon>Pseudonocardiaceae</taxon>
        <taxon>Lentzea</taxon>
    </lineage>
</organism>